<dbReference type="Proteomes" id="UP000185151">
    <property type="component" value="Unassembled WGS sequence"/>
</dbReference>
<reference evidence="1 2" key="1">
    <citation type="submission" date="2016-11" db="EMBL/GenBank/DDBJ databases">
        <authorList>
            <person name="Jaros S."/>
            <person name="Januszkiewicz K."/>
            <person name="Wedrychowicz H."/>
        </authorList>
    </citation>
    <scope>NUCLEOTIDE SEQUENCE [LARGE SCALE GENOMIC DNA]</scope>
    <source>
        <strain evidence="1 2">GAS95</strain>
    </source>
</reference>
<evidence type="ECO:0000313" key="2">
    <source>
        <dbReference type="Proteomes" id="UP000185151"/>
    </source>
</evidence>
<organism evidence="1 2">
    <name type="scientific">Paraburkholderia phenazinium</name>
    <dbReference type="NCBI Taxonomy" id="60549"/>
    <lineage>
        <taxon>Bacteria</taxon>
        <taxon>Pseudomonadati</taxon>
        <taxon>Pseudomonadota</taxon>
        <taxon>Betaproteobacteria</taxon>
        <taxon>Burkholderiales</taxon>
        <taxon>Burkholderiaceae</taxon>
        <taxon>Paraburkholderia</taxon>
    </lineage>
</organism>
<dbReference type="RefSeq" id="WP_143788319.1">
    <property type="nucleotide sequence ID" value="NZ_FSRU01000001.1"/>
</dbReference>
<accession>A0A1N6J6H0</accession>
<dbReference type="AlphaFoldDB" id="A0A1N6J6H0"/>
<evidence type="ECO:0000313" key="1">
    <source>
        <dbReference type="EMBL" id="SIO39841.1"/>
    </source>
</evidence>
<dbReference type="InterPro" id="IPR036390">
    <property type="entry name" value="WH_DNA-bd_sf"/>
</dbReference>
<dbReference type="SUPFAM" id="SSF46785">
    <property type="entry name" value="Winged helix' DNA-binding domain"/>
    <property type="match status" value="1"/>
</dbReference>
<dbReference type="EMBL" id="FSRU01000001">
    <property type="protein sequence ID" value="SIO39841.1"/>
    <property type="molecule type" value="Genomic_DNA"/>
</dbReference>
<sequence length="112" mass="12521">MTLTKISLLSRMQCGHKYTATQLSHLFSVSRVTVLGMLRALVDEGQLQVTRTNSRVIHFTRELPESQQSGGVDSRAVATFPVTRNVEGCLSNYDQELAARSRLALLARDRCR</sequence>
<keyword evidence="2" id="KW-1185">Reference proteome</keyword>
<gene>
    <name evidence="1" type="ORF">SAMN05444165_2832</name>
</gene>
<proteinExistence type="predicted"/>
<name>A0A1N6J6H0_9BURK</name>
<protein>
    <submittedName>
        <fullName evidence="1">Uncharacterized protein</fullName>
    </submittedName>
</protein>
<dbReference type="OrthoDB" id="9131321at2"/>